<organism evidence="1 2">
    <name type="scientific">Purpureocillium lilacinum</name>
    <name type="common">Paecilomyces lilacinus</name>
    <dbReference type="NCBI Taxonomy" id="33203"/>
    <lineage>
        <taxon>Eukaryota</taxon>
        <taxon>Fungi</taxon>
        <taxon>Dikarya</taxon>
        <taxon>Ascomycota</taxon>
        <taxon>Pezizomycotina</taxon>
        <taxon>Sordariomycetes</taxon>
        <taxon>Hypocreomycetidae</taxon>
        <taxon>Hypocreales</taxon>
        <taxon>Ophiocordycipitaceae</taxon>
        <taxon>Purpureocillium</taxon>
    </lineage>
</organism>
<reference evidence="1" key="1">
    <citation type="submission" date="2024-12" db="EMBL/GenBank/DDBJ databases">
        <title>Comparative genomics and development of molecular markers within Purpureocillium lilacinum and among Purpureocillium species.</title>
        <authorList>
            <person name="Yeh Z.-Y."/>
            <person name="Ni N.-T."/>
            <person name="Lo P.-H."/>
            <person name="Mushyakhwo K."/>
            <person name="Lin C.-F."/>
            <person name="Nai Y.-S."/>
        </authorList>
    </citation>
    <scope>NUCLEOTIDE SEQUENCE</scope>
    <source>
        <strain evidence="1">NCHU-NPUST-175</strain>
    </source>
</reference>
<evidence type="ECO:0000313" key="1">
    <source>
        <dbReference type="EMBL" id="KAL3965461.1"/>
    </source>
</evidence>
<evidence type="ECO:0000313" key="2">
    <source>
        <dbReference type="Proteomes" id="UP001638806"/>
    </source>
</evidence>
<gene>
    <name evidence="1" type="ORF">ACCO45_002465</name>
</gene>
<keyword evidence="2" id="KW-1185">Reference proteome</keyword>
<comment type="caution">
    <text evidence="1">The sequence shown here is derived from an EMBL/GenBank/DDBJ whole genome shotgun (WGS) entry which is preliminary data.</text>
</comment>
<sequence length="173" mass="18375">MTRSTRQTSRTAAAARTAAANPPPAAVATRSVRLSVLKATPPTHVSSRFSGEMCVCLRVPATAMTLAAAAKPPAVVRPRPKRNDEWMDRATGIPAGLADASTRTPSNKHTHTHWGATRELGTCSAWDDTRLGEQCDAATGPDQHRWLTHGAATPANSLRTGNQITAQAKLHRA</sequence>
<protein>
    <submittedName>
        <fullName evidence="1">Uncharacterized protein</fullName>
    </submittedName>
</protein>
<name>A0ACC4EA01_PURLI</name>
<proteinExistence type="predicted"/>
<accession>A0ACC4EA01</accession>
<dbReference type="Proteomes" id="UP001638806">
    <property type="component" value="Unassembled WGS sequence"/>
</dbReference>
<dbReference type="EMBL" id="JBGNUJ010000002">
    <property type="protein sequence ID" value="KAL3965461.1"/>
    <property type="molecule type" value="Genomic_DNA"/>
</dbReference>